<dbReference type="GO" id="GO:0008967">
    <property type="term" value="F:phosphoglycolate phosphatase activity"/>
    <property type="evidence" value="ECO:0007669"/>
    <property type="project" value="TreeGrafter"/>
</dbReference>
<dbReference type="SUPFAM" id="SSF56784">
    <property type="entry name" value="HAD-like"/>
    <property type="match status" value="1"/>
</dbReference>
<accession>A0A4S2DHH7</accession>
<dbReference type="Pfam" id="PF13419">
    <property type="entry name" value="HAD_2"/>
    <property type="match status" value="1"/>
</dbReference>
<dbReference type="InterPro" id="IPR041492">
    <property type="entry name" value="HAD_2"/>
</dbReference>
<protein>
    <submittedName>
        <fullName evidence="1">HAD family hydrolase</fullName>
    </submittedName>
</protein>
<name>A0A4S2DHH7_9CLOT</name>
<dbReference type="Proteomes" id="UP000306888">
    <property type="component" value="Unassembled WGS sequence"/>
</dbReference>
<organism evidence="1 2">
    <name type="scientific">Clostridium sartagoforme</name>
    <dbReference type="NCBI Taxonomy" id="84031"/>
    <lineage>
        <taxon>Bacteria</taxon>
        <taxon>Bacillati</taxon>
        <taxon>Bacillota</taxon>
        <taxon>Clostridia</taxon>
        <taxon>Eubacteriales</taxon>
        <taxon>Clostridiaceae</taxon>
        <taxon>Clostridium</taxon>
    </lineage>
</organism>
<gene>
    <name evidence="1" type="ORF">E5347_12580</name>
</gene>
<sequence length="218" mass="25286">MKYKCLVLDHDDTVVNSTSTIHYPAFSLTLEKLRPEVKISLEEHFLYNFEPGFSVYCNEILGFTKEEMDFQTKNWLEYVDSHIPKTFAGINELIWEFKNRGGYICVVSHSMKDNIIRDYKANGLPTPDMVFGWELLPEQRKPSPYPLESIMKELKISSKDMIMVDDLKPGKDMADSCDVDFVGVGWAHSIPTIMNFMKKNCINYCTTVEELRKILFEV</sequence>
<evidence type="ECO:0000313" key="2">
    <source>
        <dbReference type="Proteomes" id="UP000306888"/>
    </source>
</evidence>
<dbReference type="RefSeq" id="WP_136007579.1">
    <property type="nucleotide sequence ID" value="NZ_SRYR01000007.1"/>
</dbReference>
<dbReference type="PANTHER" id="PTHR43434:SF1">
    <property type="entry name" value="PHOSPHOGLYCOLATE PHOSPHATASE"/>
    <property type="match status" value="1"/>
</dbReference>
<keyword evidence="2" id="KW-1185">Reference proteome</keyword>
<evidence type="ECO:0000313" key="1">
    <source>
        <dbReference type="EMBL" id="TGY41558.1"/>
    </source>
</evidence>
<proteinExistence type="predicted"/>
<dbReference type="Gene3D" id="3.40.50.1000">
    <property type="entry name" value="HAD superfamily/HAD-like"/>
    <property type="match status" value="1"/>
</dbReference>
<dbReference type="AlphaFoldDB" id="A0A4S2DHH7"/>
<keyword evidence="1" id="KW-0378">Hydrolase</keyword>
<dbReference type="InterPro" id="IPR023198">
    <property type="entry name" value="PGP-like_dom2"/>
</dbReference>
<comment type="caution">
    <text evidence="1">The sequence shown here is derived from an EMBL/GenBank/DDBJ whole genome shotgun (WGS) entry which is preliminary data.</text>
</comment>
<dbReference type="OrthoDB" id="1648451at2"/>
<dbReference type="InterPro" id="IPR050155">
    <property type="entry name" value="HAD-like_hydrolase_sf"/>
</dbReference>
<dbReference type="InterPro" id="IPR023214">
    <property type="entry name" value="HAD_sf"/>
</dbReference>
<dbReference type="PANTHER" id="PTHR43434">
    <property type="entry name" value="PHOSPHOGLYCOLATE PHOSPHATASE"/>
    <property type="match status" value="1"/>
</dbReference>
<dbReference type="Gene3D" id="1.10.150.240">
    <property type="entry name" value="Putative phosphatase, domain 2"/>
    <property type="match status" value="1"/>
</dbReference>
<dbReference type="GO" id="GO:0006281">
    <property type="term" value="P:DNA repair"/>
    <property type="evidence" value="ECO:0007669"/>
    <property type="project" value="TreeGrafter"/>
</dbReference>
<dbReference type="InterPro" id="IPR036412">
    <property type="entry name" value="HAD-like_sf"/>
</dbReference>
<dbReference type="EMBL" id="SRYR01000007">
    <property type="protein sequence ID" value="TGY41558.1"/>
    <property type="molecule type" value="Genomic_DNA"/>
</dbReference>
<reference evidence="1 2" key="1">
    <citation type="submission" date="2019-04" db="EMBL/GenBank/DDBJ databases">
        <title>Microbes associate with the intestines of laboratory mice.</title>
        <authorList>
            <person name="Navarre W."/>
            <person name="Wong E."/>
            <person name="Huang K."/>
            <person name="Tropini C."/>
            <person name="Ng K."/>
            <person name="Yu B."/>
        </authorList>
    </citation>
    <scope>NUCLEOTIDE SEQUENCE [LARGE SCALE GENOMIC DNA]</scope>
    <source>
        <strain evidence="1 2">NM50_B9-20</strain>
    </source>
</reference>